<evidence type="ECO:0000256" key="4">
    <source>
        <dbReference type="ARBA" id="ARBA00023180"/>
    </source>
</evidence>
<dbReference type="InterPro" id="IPR016140">
    <property type="entry name" value="Bifunc_inhib/LTP/seed_store"/>
</dbReference>
<accession>A0A835IIG2</accession>
<feature type="compositionally biased region" description="Low complexity" evidence="5">
    <location>
        <begin position="124"/>
        <end position="133"/>
    </location>
</feature>
<dbReference type="InterPro" id="IPR036312">
    <property type="entry name" value="Bifun_inhib/LTP/seed_sf"/>
</dbReference>
<dbReference type="Gene3D" id="1.10.110.10">
    <property type="entry name" value="Plant lipid-transfer and hydrophobic proteins"/>
    <property type="match status" value="1"/>
</dbReference>
<comment type="caution">
    <text evidence="8">The sequence shown here is derived from an EMBL/GenBank/DDBJ whole genome shotgun (WGS) entry which is preliminary data.</text>
</comment>
<reference evidence="8 9" key="1">
    <citation type="submission" date="2020-10" db="EMBL/GenBank/DDBJ databases">
        <title>The Coptis chinensis genome and diversification of protoberbering-type alkaloids.</title>
        <authorList>
            <person name="Wang B."/>
            <person name="Shu S."/>
            <person name="Song C."/>
            <person name="Liu Y."/>
        </authorList>
    </citation>
    <scope>NUCLEOTIDE SEQUENCE [LARGE SCALE GENOMIC DNA]</scope>
    <source>
        <strain evidence="8">HL-2020</strain>
        <tissue evidence="8">Leaf</tissue>
    </source>
</reference>
<dbReference type="InterPro" id="IPR043325">
    <property type="entry name" value="LTSS"/>
</dbReference>
<comment type="similarity">
    <text evidence="1">Belongs to the plant LTP family.</text>
</comment>
<gene>
    <name evidence="8" type="ORF">IFM89_034314</name>
</gene>
<dbReference type="Pfam" id="PF14368">
    <property type="entry name" value="LTP_2"/>
    <property type="match status" value="1"/>
</dbReference>
<proteinExistence type="inferred from homology"/>
<dbReference type="EMBL" id="JADFTS010000003">
    <property type="protein sequence ID" value="KAF9617163.1"/>
    <property type="molecule type" value="Genomic_DNA"/>
</dbReference>
<evidence type="ECO:0000256" key="5">
    <source>
        <dbReference type="SAM" id="MobiDB-lite"/>
    </source>
</evidence>
<evidence type="ECO:0000259" key="7">
    <source>
        <dbReference type="SMART" id="SM00499"/>
    </source>
</evidence>
<evidence type="ECO:0000256" key="2">
    <source>
        <dbReference type="ARBA" id="ARBA00022729"/>
    </source>
</evidence>
<name>A0A835IIG2_9MAGN</name>
<dbReference type="SMART" id="SM00499">
    <property type="entry name" value="AAI"/>
    <property type="match status" value="1"/>
</dbReference>
<dbReference type="Proteomes" id="UP000631114">
    <property type="component" value="Unassembled WGS sequence"/>
</dbReference>
<dbReference type="SUPFAM" id="SSF47699">
    <property type="entry name" value="Bifunctional inhibitor/lipid-transfer protein/seed storage 2S albumin"/>
    <property type="match status" value="1"/>
</dbReference>
<evidence type="ECO:0000313" key="8">
    <source>
        <dbReference type="EMBL" id="KAF9617163.1"/>
    </source>
</evidence>
<keyword evidence="2 6" id="KW-0732">Signal</keyword>
<dbReference type="PANTHER" id="PTHR33044">
    <property type="entry name" value="BIFUNCTIONAL INHIBITOR/LIPID-TRANSFER PROTEIN/SEED STORAGE 2S ALBUMIN SUPERFAMILY PROTEIN-RELATED"/>
    <property type="match status" value="1"/>
</dbReference>
<evidence type="ECO:0000256" key="3">
    <source>
        <dbReference type="ARBA" id="ARBA00023157"/>
    </source>
</evidence>
<feature type="chain" id="PRO_5032953843" description="Bifunctional inhibitor/plant lipid transfer protein/seed storage helical domain-containing protein" evidence="6">
    <location>
        <begin position="26"/>
        <end position="159"/>
    </location>
</feature>
<feature type="domain" description="Bifunctional inhibitor/plant lipid transfer protein/seed storage helical" evidence="7">
    <location>
        <begin position="30"/>
        <end position="101"/>
    </location>
</feature>
<dbReference type="CDD" id="cd00010">
    <property type="entry name" value="AAI_LTSS"/>
    <property type="match status" value="1"/>
</dbReference>
<keyword evidence="4" id="KW-0325">Glycoprotein</keyword>
<keyword evidence="9" id="KW-1185">Reference proteome</keyword>
<feature type="signal peptide" evidence="6">
    <location>
        <begin position="1"/>
        <end position="25"/>
    </location>
</feature>
<feature type="region of interest" description="Disordered" evidence="5">
    <location>
        <begin position="103"/>
        <end position="138"/>
    </location>
</feature>
<evidence type="ECO:0000256" key="1">
    <source>
        <dbReference type="ARBA" id="ARBA00009748"/>
    </source>
</evidence>
<evidence type="ECO:0000256" key="6">
    <source>
        <dbReference type="SAM" id="SignalP"/>
    </source>
</evidence>
<evidence type="ECO:0000313" key="9">
    <source>
        <dbReference type="Proteomes" id="UP000631114"/>
    </source>
</evidence>
<dbReference type="AlphaFoldDB" id="A0A835IIG2"/>
<keyword evidence="3" id="KW-1015">Disulfide bond</keyword>
<dbReference type="OrthoDB" id="690947at2759"/>
<protein>
    <recommendedName>
        <fullName evidence="7">Bifunctional inhibitor/plant lipid transfer protein/seed storage helical domain-containing protein</fullName>
    </recommendedName>
</protein>
<organism evidence="8 9">
    <name type="scientific">Coptis chinensis</name>
    <dbReference type="NCBI Taxonomy" id="261450"/>
    <lineage>
        <taxon>Eukaryota</taxon>
        <taxon>Viridiplantae</taxon>
        <taxon>Streptophyta</taxon>
        <taxon>Embryophyta</taxon>
        <taxon>Tracheophyta</taxon>
        <taxon>Spermatophyta</taxon>
        <taxon>Magnoliopsida</taxon>
        <taxon>Ranunculales</taxon>
        <taxon>Ranunculaceae</taxon>
        <taxon>Coptidoideae</taxon>
        <taxon>Coptis</taxon>
    </lineage>
</organism>
<sequence length="159" mass="16401">MASFKRIALLLAAIVAISMVVETKAQIPDCATKLTPCANFFNSTKPPESCCTPLRETIQNQRDCLCNLYSNPGLISAFGINITQALELPKYCGVPSDTSLCGKASSPVPSSVPGNRGPPGTPGTPGTSGTPGSDGNRVGMMAWTGASALLLLWASASVL</sequence>